<keyword evidence="1" id="KW-0472">Membrane</keyword>
<dbReference type="EMBL" id="CAMPGE010012267">
    <property type="protein sequence ID" value="CAI2371047.1"/>
    <property type="molecule type" value="Genomic_DNA"/>
</dbReference>
<keyword evidence="1" id="KW-0812">Transmembrane</keyword>
<evidence type="ECO:0000313" key="2">
    <source>
        <dbReference type="EMBL" id="CAI2371047.1"/>
    </source>
</evidence>
<accession>A0AAD1UQ90</accession>
<feature type="transmembrane region" description="Helical" evidence="1">
    <location>
        <begin position="14"/>
        <end position="32"/>
    </location>
</feature>
<keyword evidence="3" id="KW-1185">Reference proteome</keyword>
<comment type="caution">
    <text evidence="2">The sequence shown here is derived from an EMBL/GenBank/DDBJ whole genome shotgun (WGS) entry which is preliminary data.</text>
</comment>
<dbReference type="Proteomes" id="UP001295684">
    <property type="component" value="Unassembled WGS sequence"/>
</dbReference>
<keyword evidence="1" id="KW-1133">Transmembrane helix</keyword>
<sequence length="85" mass="10079">MEALLSAVKFLKNCFYILMNQFILFLSSIIRIRVNLHFIWSCIIISLPIYSNLIYCFHLVTKYHAKWIRNSSEQDLSNFGTIRFG</sequence>
<dbReference type="AlphaFoldDB" id="A0AAD1UQ90"/>
<proteinExistence type="predicted"/>
<feature type="transmembrane region" description="Helical" evidence="1">
    <location>
        <begin position="38"/>
        <end position="60"/>
    </location>
</feature>
<reference evidence="2" key="1">
    <citation type="submission" date="2023-07" db="EMBL/GenBank/DDBJ databases">
        <authorList>
            <consortium name="AG Swart"/>
            <person name="Singh M."/>
            <person name="Singh A."/>
            <person name="Seah K."/>
            <person name="Emmerich C."/>
        </authorList>
    </citation>
    <scope>NUCLEOTIDE SEQUENCE</scope>
    <source>
        <strain evidence="2">DP1</strain>
    </source>
</reference>
<evidence type="ECO:0000313" key="3">
    <source>
        <dbReference type="Proteomes" id="UP001295684"/>
    </source>
</evidence>
<organism evidence="2 3">
    <name type="scientific">Euplotes crassus</name>
    <dbReference type="NCBI Taxonomy" id="5936"/>
    <lineage>
        <taxon>Eukaryota</taxon>
        <taxon>Sar</taxon>
        <taxon>Alveolata</taxon>
        <taxon>Ciliophora</taxon>
        <taxon>Intramacronucleata</taxon>
        <taxon>Spirotrichea</taxon>
        <taxon>Hypotrichia</taxon>
        <taxon>Euplotida</taxon>
        <taxon>Euplotidae</taxon>
        <taxon>Moneuplotes</taxon>
    </lineage>
</organism>
<evidence type="ECO:0000256" key="1">
    <source>
        <dbReference type="SAM" id="Phobius"/>
    </source>
</evidence>
<name>A0AAD1UQ90_EUPCR</name>
<gene>
    <name evidence="2" type="ORF">ECRASSUSDP1_LOCUS12367</name>
</gene>
<protein>
    <submittedName>
        <fullName evidence="2">Uncharacterized protein</fullName>
    </submittedName>
</protein>